<sequence>MAATMSALSPAWPTCPTPSMVSDLKFPRMAPELIDRAIEEYQKSERKSPLTTPRSKTSLCTSLFPTPSASSSSQSHRSFTLKINGQSLQRFHIILDSPCSTDLLTSIGDLRIVGTSWTIDPETHDLWLSLVPKLSKLISLETLQIEMLTWEDLELHTPASCILRFPKLHVLDISCVKARSFANIFRTVSCCSKLSSLGIVDVLWEGCGYEYGYSPTFRLPSPALRHLTLTRCRKQNVLEWLVAGRRFHADTSLCFEAIRPEECEAVSTYLKALGDSLSTVSLDFDCTRELRWSAASGELVYAVDQSRQLMDAFYSIPCDDTLQSIFISAPSCPYDPAPSSLKSIPFIISSIFSSFVYQLELVFNLSDLVEFDICDWLALDESLLSRRQTGLCRVVFGVKGLASGSGEDEVGAVEWEVRRRLDRSDHEGLEVEVVQWA</sequence>
<proteinExistence type="predicted"/>
<protein>
    <recommendedName>
        <fullName evidence="3">F-box domain-containing protein</fullName>
    </recommendedName>
</protein>
<dbReference type="STRING" id="1884261.A0A5C3QIX8"/>
<dbReference type="SUPFAM" id="SSF52047">
    <property type="entry name" value="RNI-like"/>
    <property type="match status" value="1"/>
</dbReference>
<name>A0A5C3QIX8_9AGAR</name>
<gene>
    <name evidence="1" type="ORF">BDV98DRAFT_567831</name>
</gene>
<dbReference type="EMBL" id="ML178825">
    <property type="protein sequence ID" value="TFL01278.1"/>
    <property type="molecule type" value="Genomic_DNA"/>
</dbReference>
<dbReference type="AlphaFoldDB" id="A0A5C3QIX8"/>
<accession>A0A5C3QIX8</accession>
<dbReference type="Proteomes" id="UP000305067">
    <property type="component" value="Unassembled WGS sequence"/>
</dbReference>
<reference evidence="1 2" key="1">
    <citation type="journal article" date="2019" name="Nat. Ecol. Evol.">
        <title>Megaphylogeny resolves global patterns of mushroom evolution.</title>
        <authorList>
            <person name="Varga T."/>
            <person name="Krizsan K."/>
            <person name="Foldi C."/>
            <person name="Dima B."/>
            <person name="Sanchez-Garcia M."/>
            <person name="Sanchez-Ramirez S."/>
            <person name="Szollosi G.J."/>
            <person name="Szarkandi J.G."/>
            <person name="Papp V."/>
            <person name="Albert L."/>
            <person name="Andreopoulos W."/>
            <person name="Angelini C."/>
            <person name="Antonin V."/>
            <person name="Barry K.W."/>
            <person name="Bougher N.L."/>
            <person name="Buchanan P."/>
            <person name="Buyck B."/>
            <person name="Bense V."/>
            <person name="Catcheside P."/>
            <person name="Chovatia M."/>
            <person name="Cooper J."/>
            <person name="Damon W."/>
            <person name="Desjardin D."/>
            <person name="Finy P."/>
            <person name="Geml J."/>
            <person name="Haridas S."/>
            <person name="Hughes K."/>
            <person name="Justo A."/>
            <person name="Karasinski D."/>
            <person name="Kautmanova I."/>
            <person name="Kiss B."/>
            <person name="Kocsube S."/>
            <person name="Kotiranta H."/>
            <person name="LaButti K.M."/>
            <person name="Lechner B.E."/>
            <person name="Liimatainen K."/>
            <person name="Lipzen A."/>
            <person name="Lukacs Z."/>
            <person name="Mihaltcheva S."/>
            <person name="Morgado L.N."/>
            <person name="Niskanen T."/>
            <person name="Noordeloos M.E."/>
            <person name="Ohm R.A."/>
            <person name="Ortiz-Santana B."/>
            <person name="Ovrebo C."/>
            <person name="Racz N."/>
            <person name="Riley R."/>
            <person name="Savchenko A."/>
            <person name="Shiryaev A."/>
            <person name="Soop K."/>
            <person name="Spirin V."/>
            <person name="Szebenyi C."/>
            <person name="Tomsovsky M."/>
            <person name="Tulloss R.E."/>
            <person name="Uehling J."/>
            <person name="Grigoriev I.V."/>
            <person name="Vagvolgyi C."/>
            <person name="Papp T."/>
            <person name="Martin F.M."/>
            <person name="Miettinen O."/>
            <person name="Hibbett D.S."/>
            <person name="Nagy L.G."/>
        </authorList>
    </citation>
    <scope>NUCLEOTIDE SEQUENCE [LARGE SCALE GENOMIC DNA]</scope>
    <source>
        <strain evidence="1 2">CBS 309.79</strain>
    </source>
</reference>
<evidence type="ECO:0000313" key="2">
    <source>
        <dbReference type="Proteomes" id="UP000305067"/>
    </source>
</evidence>
<evidence type="ECO:0000313" key="1">
    <source>
        <dbReference type="EMBL" id="TFL01278.1"/>
    </source>
</evidence>
<keyword evidence="2" id="KW-1185">Reference proteome</keyword>
<evidence type="ECO:0008006" key="3">
    <source>
        <dbReference type="Google" id="ProtNLM"/>
    </source>
</evidence>
<organism evidence="1 2">
    <name type="scientific">Pterulicium gracile</name>
    <dbReference type="NCBI Taxonomy" id="1884261"/>
    <lineage>
        <taxon>Eukaryota</taxon>
        <taxon>Fungi</taxon>
        <taxon>Dikarya</taxon>
        <taxon>Basidiomycota</taxon>
        <taxon>Agaricomycotina</taxon>
        <taxon>Agaricomycetes</taxon>
        <taxon>Agaricomycetidae</taxon>
        <taxon>Agaricales</taxon>
        <taxon>Pleurotineae</taxon>
        <taxon>Pterulaceae</taxon>
        <taxon>Pterulicium</taxon>
    </lineage>
</organism>